<dbReference type="InterPro" id="IPR046221">
    <property type="entry name" value="DUF6254"/>
</dbReference>
<evidence type="ECO:0000313" key="3">
    <source>
        <dbReference type="Proteomes" id="UP000543174"/>
    </source>
</evidence>
<organism evidence="2 3">
    <name type="scientific">Priestia aryabhattai</name>
    <name type="common">Bacillus aryabhattai</name>
    <dbReference type="NCBI Taxonomy" id="412384"/>
    <lineage>
        <taxon>Bacteria</taxon>
        <taxon>Bacillati</taxon>
        <taxon>Bacillota</taxon>
        <taxon>Bacilli</taxon>
        <taxon>Bacillales</taxon>
        <taxon>Bacillaceae</taxon>
        <taxon>Priestia</taxon>
    </lineage>
</organism>
<gene>
    <name evidence="2" type="ORF">HNP21_002634</name>
</gene>
<name>A0A7W3RF51_PRIAR</name>
<feature type="compositionally biased region" description="Basic and acidic residues" evidence="1">
    <location>
        <begin position="1"/>
        <end position="12"/>
    </location>
</feature>
<keyword evidence="3" id="KW-1185">Reference proteome</keyword>
<evidence type="ECO:0000313" key="2">
    <source>
        <dbReference type="EMBL" id="MBA9039527.1"/>
    </source>
</evidence>
<dbReference type="EMBL" id="JACJHT010000002">
    <property type="protein sequence ID" value="MBA9039527.1"/>
    <property type="molecule type" value="Genomic_DNA"/>
</dbReference>
<dbReference type="AlphaFoldDB" id="A0A7W3RF51"/>
<reference evidence="2" key="1">
    <citation type="submission" date="2020-08" db="EMBL/GenBank/DDBJ databases">
        <title>Functional genomics of gut bacteria from endangered species of beetles.</title>
        <authorList>
            <person name="Carlos-Shanley C."/>
        </authorList>
    </citation>
    <scope>NUCLEOTIDE SEQUENCE [LARGE SCALE GENOMIC DNA]</scope>
    <source>
        <strain evidence="2">S00060</strain>
    </source>
</reference>
<feature type="region of interest" description="Disordered" evidence="1">
    <location>
        <begin position="1"/>
        <end position="41"/>
    </location>
</feature>
<protein>
    <submittedName>
        <fullName evidence="2">Uncharacterized protein</fullName>
    </submittedName>
</protein>
<accession>A0A7W3RF51</accession>
<evidence type="ECO:0000256" key="1">
    <source>
        <dbReference type="SAM" id="MobiDB-lite"/>
    </source>
</evidence>
<sequence>MTQSKSQKERQWNVRKQSQNPSHGKVKSFEELSQEITPKRK</sequence>
<comment type="caution">
    <text evidence="2">The sequence shown here is derived from an EMBL/GenBank/DDBJ whole genome shotgun (WGS) entry which is preliminary data.</text>
</comment>
<dbReference type="Proteomes" id="UP000543174">
    <property type="component" value="Unassembled WGS sequence"/>
</dbReference>
<proteinExistence type="predicted"/>
<dbReference type="RefSeq" id="WP_013055976.1">
    <property type="nucleotide sequence ID" value="NZ_CP041519.1"/>
</dbReference>
<dbReference type="Pfam" id="PF19767">
    <property type="entry name" value="DUF6254"/>
    <property type="match status" value="1"/>
</dbReference>